<evidence type="ECO:0000313" key="2">
    <source>
        <dbReference type="EMBL" id="MFC4196586.1"/>
    </source>
</evidence>
<dbReference type="Proteomes" id="UP001595792">
    <property type="component" value="Unassembled WGS sequence"/>
</dbReference>
<sequence>MIKTVEHHPSPLEIGSRVKVASKFPIGHYRVPMYIRGKEGQVVRNLGKYINPEQEAFGKNAGNKLWYYMVSFDQGMVWPDYVGEPADKLEIEIFENWLEKV</sequence>
<keyword evidence="2" id="KW-0456">Lyase</keyword>
<organism evidence="2 3">
    <name type="scientific">Pedobacter jamesrossensis</name>
    <dbReference type="NCBI Taxonomy" id="1908238"/>
    <lineage>
        <taxon>Bacteria</taxon>
        <taxon>Pseudomonadati</taxon>
        <taxon>Bacteroidota</taxon>
        <taxon>Sphingobacteriia</taxon>
        <taxon>Sphingobacteriales</taxon>
        <taxon>Sphingobacteriaceae</taxon>
        <taxon>Pedobacter</taxon>
    </lineage>
</organism>
<proteinExistence type="predicted"/>
<keyword evidence="3" id="KW-1185">Reference proteome</keyword>
<dbReference type="RefSeq" id="WP_378959920.1">
    <property type="nucleotide sequence ID" value="NZ_JBHRXC010000001.1"/>
</dbReference>
<protein>
    <submittedName>
        <fullName evidence="2">SH3-like domain-containing protein</fullName>
        <ecNumber evidence="2">4.2.1.84</ecNumber>
    </submittedName>
</protein>
<dbReference type="GO" id="GO:0018822">
    <property type="term" value="F:nitrile hydratase activity"/>
    <property type="evidence" value="ECO:0007669"/>
    <property type="project" value="UniProtKB-EC"/>
</dbReference>
<gene>
    <name evidence="2" type="ORF">ACFOUY_07745</name>
</gene>
<evidence type="ECO:0000313" key="3">
    <source>
        <dbReference type="Proteomes" id="UP001595792"/>
    </source>
</evidence>
<dbReference type="SUPFAM" id="SSF50090">
    <property type="entry name" value="Electron transport accessory proteins"/>
    <property type="match status" value="1"/>
</dbReference>
<feature type="domain" description="Nitrile hydratase beta subunit" evidence="1">
    <location>
        <begin position="9"/>
        <end position="100"/>
    </location>
</feature>
<comment type="caution">
    <text evidence="2">The sequence shown here is derived from an EMBL/GenBank/DDBJ whole genome shotgun (WGS) entry which is preliminary data.</text>
</comment>
<dbReference type="EMBL" id="JBHSBY010000035">
    <property type="protein sequence ID" value="MFC4196586.1"/>
    <property type="molecule type" value="Genomic_DNA"/>
</dbReference>
<dbReference type="InterPro" id="IPR008990">
    <property type="entry name" value="Elect_transpt_acc-like_dom_sf"/>
</dbReference>
<dbReference type="EC" id="4.2.1.84" evidence="2"/>
<dbReference type="Pfam" id="PF02211">
    <property type="entry name" value="NHase_beta_C"/>
    <property type="match status" value="1"/>
</dbReference>
<evidence type="ECO:0000259" key="1">
    <source>
        <dbReference type="Pfam" id="PF02211"/>
    </source>
</evidence>
<dbReference type="InterPro" id="IPR024690">
    <property type="entry name" value="CN_hydtase_beta_dom_C"/>
</dbReference>
<name>A0ABV8NII5_9SPHI</name>
<reference evidence="3" key="1">
    <citation type="journal article" date="2019" name="Int. J. Syst. Evol. Microbiol.">
        <title>The Global Catalogue of Microorganisms (GCM) 10K type strain sequencing project: providing services to taxonomists for standard genome sequencing and annotation.</title>
        <authorList>
            <consortium name="The Broad Institute Genomics Platform"/>
            <consortium name="The Broad Institute Genome Sequencing Center for Infectious Disease"/>
            <person name="Wu L."/>
            <person name="Ma J."/>
        </authorList>
    </citation>
    <scope>NUCLEOTIDE SEQUENCE [LARGE SCALE GENOMIC DNA]</scope>
    <source>
        <strain evidence="3">CCM 8689</strain>
    </source>
</reference>
<accession>A0ABV8NII5</accession>
<dbReference type="Gene3D" id="2.30.30.50">
    <property type="match status" value="1"/>
</dbReference>